<dbReference type="EMBL" id="JBHMAG010000004">
    <property type="protein sequence ID" value="MFB9750665.1"/>
    <property type="molecule type" value="Genomic_DNA"/>
</dbReference>
<keyword evidence="4" id="KW-1003">Cell membrane</keyword>
<reference evidence="12 13" key="1">
    <citation type="submission" date="2024-09" db="EMBL/GenBank/DDBJ databases">
        <authorList>
            <person name="Sun Q."/>
            <person name="Mori K."/>
        </authorList>
    </citation>
    <scope>NUCLEOTIDE SEQUENCE [LARGE SCALE GENOMIC DNA]</scope>
    <source>
        <strain evidence="12 13">JCM 12520</strain>
    </source>
</reference>
<evidence type="ECO:0000256" key="10">
    <source>
        <dbReference type="SAM" id="MobiDB-lite"/>
    </source>
</evidence>
<dbReference type="Pfam" id="PF03626">
    <property type="entry name" value="COX4_pro"/>
    <property type="match status" value="1"/>
</dbReference>
<name>A0ABV5VR76_9BACL</name>
<feature type="transmembrane region" description="Helical" evidence="11">
    <location>
        <begin position="95"/>
        <end position="116"/>
    </location>
</feature>
<dbReference type="InterPro" id="IPR050968">
    <property type="entry name" value="Cytochrome_c_oxidase_bac_sub4"/>
</dbReference>
<keyword evidence="5 11" id="KW-0812">Transmembrane</keyword>
<dbReference type="Gene3D" id="1.20.1640.10">
    <property type="entry name" value="Multidrug efflux transporter AcrB transmembrane domain"/>
    <property type="match status" value="1"/>
</dbReference>
<feature type="transmembrane region" description="Helical" evidence="11">
    <location>
        <begin position="63"/>
        <end position="83"/>
    </location>
</feature>
<protein>
    <submittedName>
        <fullName evidence="12">Cytochrome o ubiquinol oxidase subunit IV</fullName>
    </submittedName>
</protein>
<evidence type="ECO:0000256" key="11">
    <source>
        <dbReference type="SAM" id="Phobius"/>
    </source>
</evidence>
<proteinExistence type="inferred from homology"/>
<dbReference type="InterPro" id="IPR014210">
    <property type="entry name" value="Cyt_o_ubiqinol_oxidase_su4"/>
</dbReference>
<evidence type="ECO:0000313" key="12">
    <source>
        <dbReference type="EMBL" id="MFB9750665.1"/>
    </source>
</evidence>
<feature type="region of interest" description="Disordered" evidence="10">
    <location>
        <begin position="1"/>
        <end position="25"/>
    </location>
</feature>
<evidence type="ECO:0000256" key="9">
    <source>
        <dbReference type="ARBA" id="ARBA00023136"/>
    </source>
</evidence>
<feature type="transmembrane region" description="Helical" evidence="11">
    <location>
        <begin position="35"/>
        <end position="57"/>
    </location>
</feature>
<evidence type="ECO:0000313" key="13">
    <source>
        <dbReference type="Proteomes" id="UP001589619"/>
    </source>
</evidence>
<evidence type="ECO:0000256" key="3">
    <source>
        <dbReference type="ARBA" id="ARBA00022448"/>
    </source>
</evidence>
<keyword evidence="3" id="KW-0813">Transport</keyword>
<keyword evidence="7 11" id="KW-1133">Transmembrane helix</keyword>
<sequence length="123" mass="13427">MAQHSVHSGGPNGGHGGGHHASHEAHESHGSLKSYVTGFLLSIVLTIIPLVVVLNHWLQGTAAMVVLLVSAVLQFAVQLLFFMHLREEKKPRWNLMALLLGLVILVTIVLGSIWIMNYNQVAH</sequence>
<gene>
    <name evidence="12" type="primary">cyoD</name>
    <name evidence="12" type="ORF">ACFFNY_03685</name>
</gene>
<comment type="caution">
    <text evidence="12">The sequence shown here is derived from an EMBL/GenBank/DDBJ whole genome shotgun (WGS) entry which is preliminary data.</text>
</comment>
<dbReference type="NCBIfam" id="TIGR02847">
    <property type="entry name" value="CyoD"/>
    <property type="match status" value="1"/>
</dbReference>
<evidence type="ECO:0000256" key="5">
    <source>
        <dbReference type="ARBA" id="ARBA00022692"/>
    </source>
</evidence>
<evidence type="ECO:0000256" key="4">
    <source>
        <dbReference type="ARBA" id="ARBA00022475"/>
    </source>
</evidence>
<dbReference type="InterPro" id="IPR005171">
    <property type="entry name" value="Cyt_c_oxidase_su4_prok"/>
</dbReference>
<dbReference type="PANTHER" id="PTHR36835">
    <property type="entry name" value="CYTOCHROME BO(3) UBIQUINOL OXIDASE SUBUNIT 4"/>
    <property type="match status" value="1"/>
</dbReference>
<dbReference type="SUPFAM" id="SSF82866">
    <property type="entry name" value="Multidrug efflux transporter AcrB transmembrane domain"/>
    <property type="match status" value="1"/>
</dbReference>
<dbReference type="Proteomes" id="UP001589619">
    <property type="component" value="Unassembled WGS sequence"/>
</dbReference>
<keyword evidence="9 11" id="KW-0472">Membrane</keyword>
<evidence type="ECO:0000256" key="2">
    <source>
        <dbReference type="ARBA" id="ARBA00008079"/>
    </source>
</evidence>
<keyword evidence="6" id="KW-0249">Electron transport</keyword>
<dbReference type="RefSeq" id="WP_344904669.1">
    <property type="nucleotide sequence ID" value="NZ_BAAAYO010000002.1"/>
</dbReference>
<comment type="similarity">
    <text evidence="2">Belongs to the cytochrome c oxidase bacterial subunit 4 family.</text>
</comment>
<evidence type="ECO:0000256" key="7">
    <source>
        <dbReference type="ARBA" id="ARBA00022989"/>
    </source>
</evidence>
<evidence type="ECO:0000256" key="6">
    <source>
        <dbReference type="ARBA" id="ARBA00022982"/>
    </source>
</evidence>
<evidence type="ECO:0000256" key="1">
    <source>
        <dbReference type="ARBA" id="ARBA00004651"/>
    </source>
</evidence>
<keyword evidence="8" id="KW-0560">Oxidoreductase</keyword>
<dbReference type="PANTHER" id="PTHR36835:SF1">
    <property type="entry name" value="CYTOCHROME BO(3) UBIQUINOL OXIDASE SUBUNIT 4"/>
    <property type="match status" value="1"/>
</dbReference>
<accession>A0ABV5VR76</accession>
<keyword evidence="13" id="KW-1185">Reference proteome</keyword>
<evidence type="ECO:0000256" key="8">
    <source>
        <dbReference type="ARBA" id="ARBA00023002"/>
    </source>
</evidence>
<organism evidence="12 13">
    <name type="scientific">Paenibacillus hodogayensis</name>
    <dbReference type="NCBI Taxonomy" id="279208"/>
    <lineage>
        <taxon>Bacteria</taxon>
        <taxon>Bacillati</taxon>
        <taxon>Bacillota</taxon>
        <taxon>Bacilli</taxon>
        <taxon>Bacillales</taxon>
        <taxon>Paenibacillaceae</taxon>
        <taxon>Paenibacillus</taxon>
    </lineage>
</organism>
<comment type="subcellular location">
    <subcellularLocation>
        <location evidence="1">Cell membrane</location>
        <topology evidence="1">Multi-pass membrane protein</topology>
    </subcellularLocation>
</comment>